<comment type="cofactor">
    <cofactor evidence="1">
        <name>FMN</name>
        <dbReference type="ChEBI" id="CHEBI:58210"/>
    </cofactor>
</comment>
<dbReference type="OrthoDB" id="8985337at2"/>
<dbReference type="PANTHER" id="PTHR22893">
    <property type="entry name" value="NADH OXIDOREDUCTASE-RELATED"/>
    <property type="match status" value="1"/>
</dbReference>
<evidence type="ECO:0000256" key="1">
    <source>
        <dbReference type="ARBA" id="ARBA00001917"/>
    </source>
</evidence>
<evidence type="ECO:0000313" key="6">
    <source>
        <dbReference type="Proteomes" id="UP000198629"/>
    </source>
</evidence>
<evidence type="ECO:0000313" key="5">
    <source>
        <dbReference type="EMBL" id="SDK17236.1"/>
    </source>
</evidence>
<dbReference type="GO" id="GO:0010181">
    <property type="term" value="F:FMN binding"/>
    <property type="evidence" value="ECO:0007669"/>
    <property type="project" value="InterPro"/>
</dbReference>
<dbReference type="FunFam" id="3.20.20.70:FF:000059">
    <property type="entry name" value="N-ethylmaleimide reductase, FMN-linked"/>
    <property type="match status" value="1"/>
</dbReference>
<evidence type="ECO:0000256" key="3">
    <source>
        <dbReference type="ARBA" id="ARBA00023002"/>
    </source>
</evidence>
<evidence type="ECO:0000256" key="2">
    <source>
        <dbReference type="ARBA" id="ARBA00005979"/>
    </source>
</evidence>
<dbReference type="AlphaFoldDB" id="A0A1G8ZQ44"/>
<name>A0A1G8ZQ44_9PROT</name>
<dbReference type="Proteomes" id="UP000198629">
    <property type="component" value="Unassembled WGS sequence"/>
</dbReference>
<reference evidence="6" key="1">
    <citation type="submission" date="2016-10" db="EMBL/GenBank/DDBJ databases">
        <authorList>
            <person name="Varghese N."/>
            <person name="Submissions S."/>
        </authorList>
    </citation>
    <scope>NUCLEOTIDE SEQUENCE [LARGE SCALE GENOMIC DNA]</scope>
    <source>
        <strain evidence="6">CBMB127</strain>
    </source>
</reference>
<gene>
    <name evidence="5" type="ORF">SAMN05192566_0455</name>
</gene>
<dbReference type="InterPro" id="IPR001155">
    <property type="entry name" value="OxRdtase_FMN_N"/>
</dbReference>
<dbReference type="Pfam" id="PF00724">
    <property type="entry name" value="Oxidored_FMN"/>
    <property type="match status" value="1"/>
</dbReference>
<dbReference type="CDD" id="cd02933">
    <property type="entry name" value="OYE_like_FMN"/>
    <property type="match status" value="1"/>
</dbReference>
<proteinExistence type="inferred from homology"/>
<accession>A0A1G8ZQ44</accession>
<dbReference type="RefSeq" id="WP_091469248.1">
    <property type="nucleotide sequence ID" value="NZ_FNFX01000001.1"/>
</dbReference>
<evidence type="ECO:0000259" key="4">
    <source>
        <dbReference type="Pfam" id="PF00724"/>
    </source>
</evidence>
<dbReference type="GO" id="GO:0016628">
    <property type="term" value="F:oxidoreductase activity, acting on the CH-CH group of donors, NAD or NADP as acceptor"/>
    <property type="evidence" value="ECO:0007669"/>
    <property type="project" value="UniProtKB-ARBA"/>
</dbReference>
<dbReference type="InterPro" id="IPR045247">
    <property type="entry name" value="Oye-like"/>
</dbReference>
<comment type="similarity">
    <text evidence="2">Belongs to the NADH:flavin oxidoreductase/NADH oxidase family.</text>
</comment>
<dbReference type="GO" id="GO:0005829">
    <property type="term" value="C:cytosol"/>
    <property type="evidence" value="ECO:0007669"/>
    <property type="project" value="TreeGrafter"/>
</dbReference>
<dbReference type="SUPFAM" id="SSF51395">
    <property type="entry name" value="FMN-linked oxidoreductases"/>
    <property type="match status" value="1"/>
</dbReference>
<dbReference type="EMBL" id="FNFX01000001">
    <property type="protein sequence ID" value="SDK17236.1"/>
    <property type="molecule type" value="Genomic_DNA"/>
</dbReference>
<dbReference type="PANTHER" id="PTHR22893:SF91">
    <property type="entry name" value="NADPH DEHYDROGENASE 2-RELATED"/>
    <property type="match status" value="1"/>
</dbReference>
<sequence>MALDLFSPAKLGAIALKNRVVMAPLTRNRAGEGGVPQEMNVTYYQQRASAGLIITEATPISPMAHGYPALPGIYTDAQIAGWKKVTDAVHASGGKIVIQLWHVGRISHPSLLPNQATPVAPSAIKPAGQAFTYEGLQDFVTPRALDEAELATLAQDYVHATRCAIAAGFDGVEVHAANGYLLDQFLRDGTNHRTDQYGGSLENRTRLLLEVVQAVVGTIGADKVGVRLSPVNPFNDMQDSQPQQTFNYVTRALNQFNLAYLHVVEGGIHGGGESEPFDFAQMRQLFSNGYIANLGYDKARGNAVIASGHADAVAYGVPFIANPDLVERYARNAPLNAADSATFYGGNENGYTDYPFLTV</sequence>
<dbReference type="Gene3D" id="3.20.20.70">
    <property type="entry name" value="Aldolase class I"/>
    <property type="match status" value="1"/>
</dbReference>
<organism evidence="5 6">
    <name type="scientific">Methylophilus rhizosphaerae</name>
    <dbReference type="NCBI Taxonomy" id="492660"/>
    <lineage>
        <taxon>Bacteria</taxon>
        <taxon>Pseudomonadati</taxon>
        <taxon>Pseudomonadota</taxon>
        <taxon>Betaproteobacteria</taxon>
        <taxon>Nitrosomonadales</taxon>
        <taxon>Methylophilaceae</taxon>
        <taxon>Methylophilus</taxon>
    </lineage>
</organism>
<dbReference type="InterPro" id="IPR013785">
    <property type="entry name" value="Aldolase_TIM"/>
</dbReference>
<keyword evidence="3" id="KW-0560">Oxidoreductase</keyword>
<keyword evidence="6" id="KW-1185">Reference proteome</keyword>
<feature type="domain" description="NADH:flavin oxidoreductase/NADH oxidase N-terminal" evidence="4">
    <location>
        <begin position="4"/>
        <end position="335"/>
    </location>
</feature>
<dbReference type="STRING" id="492660.SAMN05192566_0455"/>
<protein>
    <submittedName>
        <fullName evidence="5">N-ethylmaleimide reductase</fullName>
    </submittedName>
</protein>